<dbReference type="Proteomes" id="UP000807115">
    <property type="component" value="Chromosome 2"/>
</dbReference>
<reference evidence="4" key="2">
    <citation type="submission" date="2020-10" db="EMBL/GenBank/DDBJ databases">
        <authorList>
            <person name="Cooper E.A."/>
            <person name="Brenton Z.W."/>
            <person name="Flinn B.S."/>
            <person name="Jenkins J."/>
            <person name="Shu S."/>
            <person name="Flowers D."/>
            <person name="Luo F."/>
            <person name="Wang Y."/>
            <person name="Xia P."/>
            <person name="Barry K."/>
            <person name="Daum C."/>
            <person name="Lipzen A."/>
            <person name="Yoshinaga Y."/>
            <person name="Schmutz J."/>
            <person name="Saski C."/>
            <person name="Vermerris W."/>
            <person name="Kresovich S."/>
        </authorList>
    </citation>
    <scope>NUCLEOTIDE SEQUENCE</scope>
</reference>
<feature type="compositionally biased region" description="Low complexity" evidence="1">
    <location>
        <begin position="75"/>
        <end position="94"/>
    </location>
</feature>
<evidence type="ECO:0000256" key="3">
    <source>
        <dbReference type="SAM" id="SignalP"/>
    </source>
</evidence>
<keyword evidence="2" id="KW-0812">Transmembrane</keyword>
<dbReference type="AlphaFoldDB" id="A0A921RPB5"/>
<keyword evidence="3" id="KW-0732">Signal</keyword>
<dbReference type="OMA" id="MNTNDHG"/>
<keyword evidence="2" id="KW-0472">Membrane</keyword>
<evidence type="ECO:0000313" key="5">
    <source>
        <dbReference type="Proteomes" id="UP000807115"/>
    </source>
</evidence>
<sequence>MSRRFQLAPVLICLTITVVLLISSTASADTPDCPYPCLPPPSAGGATNSYPPPQPSTGGGGGGFGGSYPPPPPGSYQLTPPGVMPGFSPPYSGGFPSGPAPPPPNPVVPWFPWYYQHTNPITGSTTTSASSPAMDGRSTVAVAVLLPLSLLLLFRGL</sequence>
<feature type="signal peptide" evidence="3">
    <location>
        <begin position="1"/>
        <end position="28"/>
    </location>
</feature>
<comment type="caution">
    <text evidence="4">The sequence shown here is derived from an EMBL/GenBank/DDBJ whole genome shotgun (WGS) entry which is preliminary data.</text>
</comment>
<feature type="transmembrane region" description="Helical" evidence="2">
    <location>
        <begin position="136"/>
        <end position="154"/>
    </location>
</feature>
<name>A0A921RPB5_SORBI</name>
<feature type="compositionally biased region" description="Gly residues" evidence="1">
    <location>
        <begin position="57"/>
        <end position="66"/>
    </location>
</feature>
<proteinExistence type="predicted"/>
<evidence type="ECO:0000256" key="1">
    <source>
        <dbReference type="SAM" id="MobiDB-lite"/>
    </source>
</evidence>
<keyword evidence="2" id="KW-1133">Transmembrane helix</keyword>
<feature type="region of interest" description="Disordered" evidence="1">
    <location>
        <begin position="44"/>
        <end position="100"/>
    </location>
</feature>
<dbReference type="KEGG" id="sbi:8054576"/>
<dbReference type="Gramene" id="EER96588">
    <property type="protein sequence ID" value="EER96588"/>
    <property type="gene ID" value="SORBI_3002G173800"/>
</dbReference>
<organism evidence="4 5">
    <name type="scientific">Sorghum bicolor</name>
    <name type="common">Sorghum</name>
    <name type="synonym">Sorghum vulgare</name>
    <dbReference type="NCBI Taxonomy" id="4558"/>
    <lineage>
        <taxon>Eukaryota</taxon>
        <taxon>Viridiplantae</taxon>
        <taxon>Streptophyta</taxon>
        <taxon>Embryophyta</taxon>
        <taxon>Tracheophyta</taxon>
        <taxon>Spermatophyta</taxon>
        <taxon>Magnoliopsida</taxon>
        <taxon>Liliopsida</taxon>
        <taxon>Poales</taxon>
        <taxon>Poaceae</taxon>
        <taxon>PACMAD clade</taxon>
        <taxon>Panicoideae</taxon>
        <taxon>Andropogonodae</taxon>
        <taxon>Andropogoneae</taxon>
        <taxon>Sorghinae</taxon>
        <taxon>Sorghum</taxon>
    </lineage>
</organism>
<evidence type="ECO:0000313" key="4">
    <source>
        <dbReference type="EMBL" id="KAG0543349.1"/>
    </source>
</evidence>
<dbReference type="PANTHER" id="PTHR37702:SF2">
    <property type="entry name" value="OS09G0332100 PROTEIN"/>
    <property type="match status" value="1"/>
</dbReference>
<dbReference type="PANTHER" id="PTHR37702">
    <property type="entry name" value="PROLINE-RICH FAMILY PROTEIN"/>
    <property type="match status" value="1"/>
</dbReference>
<reference evidence="4" key="1">
    <citation type="journal article" date="2019" name="BMC Genomics">
        <title>A new reference genome for Sorghum bicolor reveals high levels of sequence similarity between sweet and grain genotypes: implications for the genetics of sugar metabolism.</title>
        <authorList>
            <person name="Cooper E.A."/>
            <person name="Brenton Z.W."/>
            <person name="Flinn B.S."/>
            <person name="Jenkins J."/>
            <person name="Shu S."/>
            <person name="Flowers D."/>
            <person name="Luo F."/>
            <person name="Wang Y."/>
            <person name="Xia P."/>
            <person name="Barry K."/>
            <person name="Daum C."/>
            <person name="Lipzen A."/>
            <person name="Yoshinaga Y."/>
            <person name="Schmutz J."/>
            <person name="Saski C."/>
            <person name="Vermerris W."/>
            <person name="Kresovich S."/>
        </authorList>
    </citation>
    <scope>NUCLEOTIDE SEQUENCE</scope>
</reference>
<feature type="chain" id="PRO_5037227529" evidence="3">
    <location>
        <begin position="29"/>
        <end position="157"/>
    </location>
</feature>
<accession>A0A921RPB5</accession>
<dbReference type="EMBL" id="CM027681">
    <property type="protein sequence ID" value="KAG0543349.1"/>
    <property type="molecule type" value="Genomic_DNA"/>
</dbReference>
<evidence type="ECO:0000256" key="2">
    <source>
        <dbReference type="SAM" id="Phobius"/>
    </source>
</evidence>
<protein>
    <submittedName>
        <fullName evidence="4">Uncharacterized protein</fullName>
    </submittedName>
</protein>
<gene>
    <name evidence="4" type="ORF">BDA96_02G182700</name>
</gene>